<protein>
    <submittedName>
        <fullName evidence="1">Uncharacterized protein</fullName>
    </submittedName>
</protein>
<keyword evidence="2" id="KW-1185">Reference proteome</keyword>
<proteinExistence type="predicted"/>
<dbReference type="AlphaFoldDB" id="A0AAV4X9Z2"/>
<evidence type="ECO:0000313" key="2">
    <source>
        <dbReference type="Proteomes" id="UP001054945"/>
    </source>
</evidence>
<dbReference type="Proteomes" id="UP001054945">
    <property type="component" value="Unassembled WGS sequence"/>
</dbReference>
<accession>A0AAV4X9Z2</accession>
<sequence length="89" mass="10126">MTVGKDFCFIGFCPGKLESSGSALKCLFSVSDVRNQNFALGSPPLSGTVDTRIVTQKHVRWEMVSSKHFHYELQWNYFGPPRENLWSII</sequence>
<name>A0AAV4X9Z2_CAEEX</name>
<organism evidence="1 2">
    <name type="scientific">Caerostris extrusa</name>
    <name type="common">Bark spider</name>
    <name type="synonym">Caerostris bankana</name>
    <dbReference type="NCBI Taxonomy" id="172846"/>
    <lineage>
        <taxon>Eukaryota</taxon>
        <taxon>Metazoa</taxon>
        <taxon>Ecdysozoa</taxon>
        <taxon>Arthropoda</taxon>
        <taxon>Chelicerata</taxon>
        <taxon>Arachnida</taxon>
        <taxon>Araneae</taxon>
        <taxon>Araneomorphae</taxon>
        <taxon>Entelegynae</taxon>
        <taxon>Araneoidea</taxon>
        <taxon>Araneidae</taxon>
        <taxon>Caerostris</taxon>
    </lineage>
</organism>
<gene>
    <name evidence="1" type="ORF">CEXT_180981</name>
</gene>
<comment type="caution">
    <text evidence="1">The sequence shown here is derived from an EMBL/GenBank/DDBJ whole genome shotgun (WGS) entry which is preliminary data.</text>
</comment>
<reference evidence="1 2" key="1">
    <citation type="submission" date="2021-06" db="EMBL/GenBank/DDBJ databases">
        <title>Caerostris extrusa draft genome.</title>
        <authorList>
            <person name="Kono N."/>
            <person name="Arakawa K."/>
        </authorList>
    </citation>
    <scope>NUCLEOTIDE SEQUENCE [LARGE SCALE GENOMIC DNA]</scope>
</reference>
<dbReference type="EMBL" id="BPLR01000007">
    <property type="protein sequence ID" value="GIY91404.1"/>
    <property type="molecule type" value="Genomic_DNA"/>
</dbReference>
<evidence type="ECO:0000313" key="1">
    <source>
        <dbReference type="EMBL" id="GIY91404.1"/>
    </source>
</evidence>